<proteinExistence type="predicted"/>
<protein>
    <submittedName>
        <fullName evidence="2">Uncharacterized protein</fullName>
    </submittedName>
</protein>
<feature type="region of interest" description="Disordered" evidence="1">
    <location>
        <begin position="1"/>
        <end position="42"/>
    </location>
</feature>
<gene>
    <name evidence="2" type="ORF">MARPO_0020s0070</name>
</gene>
<name>A0A2R6XE85_MARPO</name>
<feature type="region of interest" description="Disordered" evidence="1">
    <location>
        <begin position="72"/>
        <end position="95"/>
    </location>
</feature>
<reference evidence="3" key="1">
    <citation type="journal article" date="2017" name="Cell">
        <title>Insights into land plant evolution garnered from the Marchantia polymorpha genome.</title>
        <authorList>
            <person name="Bowman J.L."/>
            <person name="Kohchi T."/>
            <person name="Yamato K.T."/>
            <person name="Jenkins J."/>
            <person name="Shu S."/>
            <person name="Ishizaki K."/>
            <person name="Yamaoka S."/>
            <person name="Nishihama R."/>
            <person name="Nakamura Y."/>
            <person name="Berger F."/>
            <person name="Adam C."/>
            <person name="Aki S.S."/>
            <person name="Althoff F."/>
            <person name="Araki T."/>
            <person name="Arteaga-Vazquez M.A."/>
            <person name="Balasubrmanian S."/>
            <person name="Barry K."/>
            <person name="Bauer D."/>
            <person name="Boehm C.R."/>
            <person name="Briginshaw L."/>
            <person name="Caballero-Perez J."/>
            <person name="Catarino B."/>
            <person name="Chen F."/>
            <person name="Chiyoda S."/>
            <person name="Chovatia M."/>
            <person name="Davies K.M."/>
            <person name="Delmans M."/>
            <person name="Demura T."/>
            <person name="Dierschke T."/>
            <person name="Dolan L."/>
            <person name="Dorantes-Acosta A.E."/>
            <person name="Eklund D.M."/>
            <person name="Florent S.N."/>
            <person name="Flores-Sandoval E."/>
            <person name="Fujiyama A."/>
            <person name="Fukuzawa H."/>
            <person name="Galik B."/>
            <person name="Grimanelli D."/>
            <person name="Grimwood J."/>
            <person name="Grossniklaus U."/>
            <person name="Hamada T."/>
            <person name="Haseloff J."/>
            <person name="Hetherington A.J."/>
            <person name="Higo A."/>
            <person name="Hirakawa Y."/>
            <person name="Hundley H.N."/>
            <person name="Ikeda Y."/>
            <person name="Inoue K."/>
            <person name="Inoue S.I."/>
            <person name="Ishida S."/>
            <person name="Jia Q."/>
            <person name="Kakita M."/>
            <person name="Kanazawa T."/>
            <person name="Kawai Y."/>
            <person name="Kawashima T."/>
            <person name="Kennedy M."/>
            <person name="Kinose K."/>
            <person name="Kinoshita T."/>
            <person name="Kohara Y."/>
            <person name="Koide E."/>
            <person name="Komatsu K."/>
            <person name="Kopischke S."/>
            <person name="Kubo M."/>
            <person name="Kyozuka J."/>
            <person name="Lagercrantz U."/>
            <person name="Lin S.S."/>
            <person name="Lindquist E."/>
            <person name="Lipzen A.M."/>
            <person name="Lu C.W."/>
            <person name="De Luna E."/>
            <person name="Martienssen R.A."/>
            <person name="Minamino N."/>
            <person name="Mizutani M."/>
            <person name="Mizutani M."/>
            <person name="Mochizuki N."/>
            <person name="Monte I."/>
            <person name="Mosher R."/>
            <person name="Nagasaki H."/>
            <person name="Nakagami H."/>
            <person name="Naramoto S."/>
            <person name="Nishitani K."/>
            <person name="Ohtani M."/>
            <person name="Okamoto T."/>
            <person name="Okumura M."/>
            <person name="Phillips J."/>
            <person name="Pollak B."/>
            <person name="Reinders A."/>
            <person name="Rovekamp M."/>
            <person name="Sano R."/>
            <person name="Sawa S."/>
            <person name="Schmid M.W."/>
            <person name="Shirakawa M."/>
            <person name="Solano R."/>
            <person name="Spunde A."/>
            <person name="Suetsugu N."/>
            <person name="Sugano S."/>
            <person name="Sugiyama A."/>
            <person name="Sun R."/>
            <person name="Suzuki Y."/>
            <person name="Takenaka M."/>
            <person name="Takezawa D."/>
            <person name="Tomogane H."/>
            <person name="Tsuzuki M."/>
            <person name="Ueda T."/>
            <person name="Umeda M."/>
            <person name="Ward J.M."/>
            <person name="Watanabe Y."/>
            <person name="Yazaki K."/>
            <person name="Yokoyama R."/>
            <person name="Yoshitake Y."/>
            <person name="Yotsui I."/>
            <person name="Zachgo S."/>
            <person name="Schmutz J."/>
        </authorList>
    </citation>
    <scope>NUCLEOTIDE SEQUENCE [LARGE SCALE GENOMIC DNA]</scope>
    <source>
        <strain evidence="3">Tak-1</strain>
    </source>
</reference>
<keyword evidence="3" id="KW-1185">Reference proteome</keyword>
<dbReference type="AlphaFoldDB" id="A0A2R6XE85"/>
<evidence type="ECO:0000256" key="1">
    <source>
        <dbReference type="SAM" id="MobiDB-lite"/>
    </source>
</evidence>
<evidence type="ECO:0000313" key="2">
    <source>
        <dbReference type="EMBL" id="PTQ44411.1"/>
    </source>
</evidence>
<sequence length="195" mass="21329">MPWHPSFAPAPRGAETSKMSQRVPPWRRRGTPPDGPLHGLRRSQTTVGVPKHTACVSVYATFVYGHKPPSDLRTCGRPPAPQPVENLRRVRGTPPHHLEGLAVSRPSARFEPDGCASAPKLRYLGIPRHGSSLMDARSRPSSGTSGRFTLGLHRGLRRRYYHSTFVCTIETGQFPNSGGPVDPLTVGSHQMFDVG</sequence>
<dbReference type="EMBL" id="KZ772692">
    <property type="protein sequence ID" value="PTQ44411.1"/>
    <property type="molecule type" value="Genomic_DNA"/>
</dbReference>
<accession>A0A2R6XE85</accession>
<dbReference type="Proteomes" id="UP000244005">
    <property type="component" value="Unassembled WGS sequence"/>
</dbReference>
<organism evidence="2 3">
    <name type="scientific">Marchantia polymorpha</name>
    <name type="common">Common liverwort</name>
    <name type="synonym">Marchantia aquatica</name>
    <dbReference type="NCBI Taxonomy" id="3197"/>
    <lineage>
        <taxon>Eukaryota</taxon>
        <taxon>Viridiplantae</taxon>
        <taxon>Streptophyta</taxon>
        <taxon>Embryophyta</taxon>
        <taxon>Marchantiophyta</taxon>
        <taxon>Marchantiopsida</taxon>
        <taxon>Marchantiidae</taxon>
        <taxon>Marchantiales</taxon>
        <taxon>Marchantiaceae</taxon>
        <taxon>Marchantia</taxon>
    </lineage>
</organism>
<evidence type="ECO:0000313" key="3">
    <source>
        <dbReference type="Proteomes" id="UP000244005"/>
    </source>
</evidence>